<dbReference type="Pfam" id="PF00285">
    <property type="entry name" value="Citrate_synt"/>
    <property type="match status" value="1"/>
</dbReference>
<dbReference type="InterPro" id="IPR016142">
    <property type="entry name" value="Citrate_synth-like_lrg_a-sub"/>
</dbReference>
<evidence type="ECO:0000256" key="3">
    <source>
        <dbReference type="ARBA" id="ARBA00012972"/>
    </source>
</evidence>
<dbReference type="GO" id="GO:0005829">
    <property type="term" value="C:cytosol"/>
    <property type="evidence" value="ECO:0007669"/>
    <property type="project" value="TreeGrafter"/>
</dbReference>
<dbReference type="GO" id="GO:0005975">
    <property type="term" value="P:carbohydrate metabolic process"/>
    <property type="evidence" value="ECO:0007669"/>
    <property type="project" value="TreeGrafter"/>
</dbReference>
<dbReference type="GO" id="GO:0036440">
    <property type="term" value="F:citrate synthase activity"/>
    <property type="evidence" value="ECO:0007669"/>
    <property type="project" value="UniProtKB-EC"/>
</dbReference>
<comment type="similarity">
    <text evidence="2">Belongs to the citrate synthase family.</text>
</comment>
<comment type="catalytic activity">
    <reaction evidence="6">
        <text>oxaloacetate + acetyl-CoA + H2O = citrate + CoA + H(+)</text>
        <dbReference type="Rhea" id="RHEA:16845"/>
        <dbReference type="ChEBI" id="CHEBI:15377"/>
        <dbReference type="ChEBI" id="CHEBI:15378"/>
        <dbReference type="ChEBI" id="CHEBI:16452"/>
        <dbReference type="ChEBI" id="CHEBI:16947"/>
        <dbReference type="ChEBI" id="CHEBI:57287"/>
        <dbReference type="ChEBI" id="CHEBI:57288"/>
        <dbReference type="EC" id="2.3.3.16"/>
    </reaction>
</comment>
<dbReference type="Gene3D" id="1.10.230.10">
    <property type="entry name" value="Cytochrome P450-Terp, domain 2"/>
    <property type="match status" value="1"/>
</dbReference>
<dbReference type="NCBIfam" id="TIGR01800">
    <property type="entry name" value="cit_synth_II"/>
    <property type="match status" value="1"/>
</dbReference>
<reference evidence="7" key="1">
    <citation type="journal article" date="2015" name="Nature">
        <title>Complex archaea that bridge the gap between prokaryotes and eukaryotes.</title>
        <authorList>
            <person name="Spang A."/>
            <person name="Saw J.H."/>
            <person name="Jorgensen S.L."/>
            <person name="Zaremba-Niedzwiedzka K."/>
            <person name="Martijn J."/>
            <person name="Lind A.E."/>
            <person name="van Eijk R."/>
            <person name="Schleper C."/>
            <person name="Guy L."/>
            <person name="Ettema T.J."/>
        </authorList>
    </citation>
    <scope>NUCLEOTIDE SEQUENCE</scope>
</reference>
<dbReference type="InterPro" id="IPR002020">
    <property type="entry name" value="Citrate_synthase"/>
</dbReference>
<dbReference type="UniPathway" id="UPA00223"/>
<dbReference type="PANTHER" id="PTHR11739">
    <property type="entry name" value="CITRATE SYNTHASE"/>
    <property type="match status" value="1"/>
</dbReference>
<proteinExistence type="inferred from homology"/>
<evidence type="ECO:0000256" key="6">
    <source>
        <dbReference type="ARBA" id="ARBA00049288"/>
    </source>
</evidence>
<dbReference type="SUPFAM" id="SSF48256">
    <property type="entry name" value="Citrate synthase"/>
    <property type="match status" value="1"/>
</dbReference>
<evidence type="ECO:0000313" key="7">
    <source>
        <dbReference type="EMBL" id="KKL08215.1"/>
    </source>
</evidence>
<keyword evidence="4" id="KW-0816">Tricarboxylic acid cycle</keyword>
<evidence type="ECO:0000256" key="2">
    <source>
        <dbReference type="ARBA" id="ARBA00010566"/>
    </source>
</evidence>
<dbReference type="EC" id="2.3.3.16" evidence="3"/>
<dbReference type="InterPro" id="IPR024176">
    <property type="entry name" value="Citrate_synthase_bac-typ"/>
</dbReference>
<organism evidence="7">
    <name type="scientific">marine sediment metagenome</name>
    <dbReference type="NCBI Taxonomy" id="412755"/>
    <lineage>
        <taxon>unclassified sequences</taxon>
        <taxon>metagenomes</taxon>
        <taxon>ecological metagenomes</taxon>
    </lineage>
</organism>
<dbReference type="InterPro" id="IPR036969">
    <property type="entry name" value="Citrate_synthase_sf"/>
</dbReference>
<sequence>MTKSTTAQPIARGLKNVVIDKTALCLIDGEAGRLLYRGYNIHDLAERSTFEEVTYLLWHGHLPSASQMEQFNAALRAARTLPDEVIEIIRQVQTAHPMDVLRTAVSALAAFDPDVQDFSTEATLRKAVRLTAHTPTIIAAHHRIRRGEEPVPPDDSLPLAANFLYMLHGDRPDPEAARAIDVDFILHAEHGSNASSFAARVTASTLADMHAAIVSAIGTLKGPRHGGAAEAVMKLAHEIGEPERAKAFIARKREHGEKIMGFGHRVYRVEDPRARHMRDRARELGEKLGQPKWFRILAAIQETMAPLAAHGVNVNVDFYAGAVYYLLSIPEDLFVPMFAIGRMPGWVAQVVEQWQDNTVIRPLLQYEGPQDLEYVPIDRRP</sequence>
<dbReference type="PIRSF" id="PIRSF001369">
    <property type="entry name" value="Citrate_synth"/>
    <property type="match status" value="1"/>
</dbReference>
<dbReference type="InterPro" id="IPR019810">
    <property type="entry name" value="Citrate_synthase_AS"/>
</dbReference>
<dbReference type="AlphaFoldDB" id="A0A0F9AFQ4"/>
<accession>A0A0F9AFQ4</accession>
<protein>
    <recommendedName>
        <fullName evidence="3">citrate synthase (unknown stereospecificity)</fullName>
        <ecNumber evidence="3">2.3.3.16</ecNumber>
    </recommendedName>
</protein>
<evidence type="ECO:0000256" key="4">
    <source>
        <dbReference type="ARBA" id="ARBA00022532"/>
    </source>
</evidence>
<dbReference type="EMBL" id="LAZR01042970">
    <property type="protein sequence ID" value="KKL08215.1"/>
    <property type="molecule type" value="Genomic_DNA"/>
</dbReference>
<dbReference type="Gene3D" id="1.10.580.10">
    <property type="entry name" value="Citrate Synthase, domain 1"/>
    <property type="match status" value="1"/>
</dbReference>
<dbReference type="PANTHER" id="PTHR11739:SF4">
    <property type="entry name" value="CITRATE SYNTHASE, PEROXISOMAL"/>
    <property type="match status" value="1"/>
</dbReference>
<comment type="pathway">
    <text evidence="1">Carbohydrate metabolism; tricarboxylic acid cycle.</text>
</comment>
<evidence type="ECO:0000256" key="5">
    <source>
        <dbReference type="ARBA" id="ARBA00022679"/>
    </source>
</evidence>
<dbReference type="PRINTS" id="PR00143">
    <property type="entry name" value="CITRTSNTHASE"/>
</dbReference>
<dbReference type="InterPro" id="IPR011278">
    <property type="entry name" value="2-MeCitrate/Citrate_synth_II"/>
</dbReference>
<evidence type="ECO:0000256" key="1">
    <source>
        <dbReference type="ARBA" id="ARBA00005163"/>
    </source>
</evidence>
<dbReference type="InterPro" id="IPR016143">
    <property type="entry name" value="Citrate_synth-like_sm_a-sub"/>
</dbReference>
<dbReference type="PROSITE" id="PS00480">
    <property type="entry name" value="CITRATE_SYNTHASE"/>
    <property type="match status" value="1"/>
</dbReference>
<keyword evidence="5" id="KW-0808">Transferase</keyword>
<comment type="caution">
    <text evidence="7">The sequence shown here is derived from an EMBL/GenBank/DDBJ whole genome shotgun (WGS) entry which is preliminary data.</text>
</comment>
<name>A0A0F9AFQ4_9ZZZZ</name>
<gene>
    <name evidence="7" type="ORF">LCGC14_2578080</name>
</gene>
<dbReference type="GO" id="GO:0006099">
    <property type="term" value="P:tricarboxylic acid cycle"/>
    <property type="evidence" value="ECO:0007669"/>
    <property type="project" value="UniProtKB-UniPathway"/>
</dbReference>